<comment type="caution">
    <text evidence="10">The sequence shown here is derived from an EMBL/GenBank/DDBJ whole genome shotgun (WGS) entry which is preliminary data.</text>
</comment>
<dbReference type="UniPathway" id="UPA00143"/>
<proteinExistence type="predicted"/>
<organism evidence="10 11">
    <name type="scientific">Cocos nucifera</name>
    <name type="common">Coconut palm</name>
    <dbReference type="NCBI Taxonomy" id="13894"/>
    <lineage>
        <taxon>Eukaryota</taxon>
        <taxon>Viridiplantae</taxon>
        <taxon>Streptophyta</taxon>
        <taxon>Embryophyta</taxon>
        <taxon>Tracheophyta</taxon>
        <taxon>Spermatophyta</taxon>
        <taxon>Magnoliopsida</taxon>
        <taxon>Liliopsida</taxon>
        <taxon>Arecaceae</taxon>
        <taxon>Arecoideae</taxon>
        <taxon>Cocoseae</taxon>
        <taxon>Attaleinae</taxon>
        <taxon>Cocos</taxon>
    </lineage>
</organism>
<dbReference type="InterPro" id="IPR058678">
    <property type="entry name" value="ARM_PUB"/>
</dbReference>
<dbReference type="CDD" id="cd21037">
    <property type="entry name" value="MLKL_NTD"/>
    <property type="match status" value="1"/>
</dbReference>
<keyword evidence="11" id="KW-1185">Reference proteome</keyword>
<dbReference type="Proteomes" id="UP000797356">
    <property type="component" value="Chromosome 4"/>
</dbReference>
<dbReference type="EC" id="2.3.2.27" evidence="3"/>
<evidence type="ECO:0000256" key="7">
    <source>
        <dbReference type="PROSITE-ProRule" id="PRU00259"/>
    </source>
</evidence>
<feature type="domain" description="U-box" evidence="9">
    <location>
        <begin position="263"/>
        <end position="337"/>
    </location>
</feature>
<dbReference type="GO" id="GO:0007166">
    <property type="term" value="P:cell surface receptor signaling pathway"/>
    <property type="evidence" value="ECO:0007669"/>
    <property type="project" value="InterPro"/>
</dbReference>
<dbReference type="InterPro" id="IPR016024">
    <property type="entry name" value="ARM-type_fold"/>
</dbReference>
<protein>
    <recommendedName>
        <fullName evidence="3">RING-type E3 ubiquitin transferase</fullName>
        <ecNumber evidence="3">2.3.2.27</ecNumber>
    </recommendedName>
</protein>
<keyword evidence="6" id="KW-0833">Ubl conjugation pathway</keyword>
<keyword evidence="4" id="KW-0808">Transferase</keyword>
<evidence type="ECO:0000313" key="11">
    <source>
        <dbReference type="Proteomes" id="UP000797356"/>
    </source>
</evidence>
<dbReference type="FunFam" id="1.20.930.20:FF:000002">
    <property type="entry name" value="RING-type E3 ubiquitin transferase"/>
    <property type="match status" value="1"/>
</dbReference>
<evidence type="ECO:0000259" key="9">
    <source>
        <dbReference type="PROSITE" id="PS51698"/>
    </source>
</evidence>
<evidence type="ECO:0000256" key="4">
    <source>
        <dbReference type="ARBA" id="ARBA00022679"/>
    </source>
</evidence>
<dbReference type="SUPFAM" id="SSF48371">
    <property type="entry name" value="ARM repeat"/>
    <property type="match status" value="1"/>
</dbReference>
<feature type="repeat" description="ARM" evidence="7">
    <location>
        <begin position="441"/>
        <end position="483"/>
    </location>
</feature>
<dbReference type="GO" id="GO:0061630">
    <property type="term" value="F:ubiquitin protein ligase activity"/>
    <property type="evidence" value="ECO:0007669"/>
    <property type="project" value="UniProtKB-EC"/>
</dbReference>
<dbReference type="InterPro" id="IPR059179">
    <property type="entry name" value="MLKL-like_MCAfunc"/>
</dbReference>
<reference evidence="10" key="1">
    <citation type="journal article" date="2017" name="Gigascience">
        <title>The genome draft of coconut (Cocos nucifera).</title>
        <authorList>
            <person name="Xiao Y."/>
            <person name="Xu P."/>
            <person name="Fan H."/>
            <person name="Baudouin L."/>
            <person name="Xia W."/>
            <person name="Bocs S."/>
            <person name="Xu J."/>
            <person name="Li Q."/>
            <person name="Guo A."/>
            <person name="Zhou L."/>
            <person name="Li J."/>
            <person name="Wu Y."/>
            <person name="Ma Z."/>
            <person name="Armero A."/>
            <person name="Issali A.E."/>
            <person name="Liu N."/>
            <person name="Peng M."/>
            <person name="Yang Y."/>
        </authorList>
    </citation>
    <scope>NUCLEOTIDE SEQUENCE</scope>
    <source>
        <tissue evidence="10">Spear leaf of Hainan Tall coconut</tissue>
    </source>
</reference>
<dbReference type="FunFam" id="1.25.10.10:FF:000690">
    <property type="entry name" value="RING-type E3 ubiquitin transferase"/>
    <property type="match status" value="1"/>
</dbReference>
<dbReference type="InterPro" id="IPR011989">
    <property type="entry name" value="ARM-like"/>
</dbReference>
<dbReference type="SMART" id="SM00504">
    <property type="entry name" value="Ubox"/>
    <property type="match status" value="1"/>
</dbReference>
<dbReference type="PANTHER" id="PTHR23315:SF275">
    <property type="entry name" value="U-BOX DOMAIN-CONTAINING PROTEIN 13"/>
    <property type="match status" value="1"/>
</dbReference>
<dbReference type="GO" id="GO:0016567">
    <property type="term" value="P:protein ubiquitination"/>
    <property type="evidence" value="ECO:0007669"/>
    <property type="project" value="UniProtKB-UniPathway"/>
</dbReference>
<dbReference type="PROSITE" id="PS50176">
    <property type="entry name" value="ARM_REPEAT"/>
    <property type="match status" value="3"/>
</dbReference>
<dbReference type="PANTHER" id="PTHR23315">
    <property type="entry name" value="U BOX DOMAIN-CONTAINING"/>
    <property type="match status" value="1"/>
</dbReference>
<dbReference type="CDD" id="cd16664">
    <property type="entry name" value="RING-Ubox_PUB"/>
    <property type="match status" value="1"/>
</dbReference>
<evidence type="ECO:0000256" key="3">
    <source>
        <dbReference type="ARBA" id="ARBA00012483"/>
    </source>
</evidence>
<dbReference type="AlphaFoldDB" id="A0A8K0N1E7"/>
<dbReference type="SMART" id="SM00185">
    <property type="entry name" value="ARM"/>
    <property type="match status" value="5"/>
</dbReference>
<evidence type="ECO:0000256" key="1">
    <source>
        <dbReference type="ARBA" id="ARBA00000900"/>
    </source>
</evidence>
<dbReference type="InterPro" id="IPR045210">
    <property type="entry name" value="RING-Ubox_PUB"/>
</dbReference>
<dbReference type="PROSITE" id="PS51698">
    <property type="entry name" value="U_BOX"/>
    <property type="match status" value="1"/>
</dbReference>
<sequence length="677" mass="74044">MEDGEKGPAAAAAGAVAAAGPVVEKVIETVEEIAAFSDYRNAYKKQFCNLARRIKLLSPMLEELKENKDPIPEPTVRTLAPLKLALESAKELLRLGSEGSKIFLVLERDRILMRFQEVTSQLEQALGELSIDDLDISDEVKEQVELVHTQFKRAKERFDTPDDELYNDVFFVYNMSTDASVDPAILRRLADKLQLMTISDLKQESLALHEMVVTSGADPGEIIEKMSMLLKKIKDFMQTQNPEMGMPAIPKLLPFHEKSKVPVIPDDFRCPISLELMKDPVIVATGQTYERECIEKWLEAGHNTCPKTQQKLRNTSLTPNYVLRSLITQWCEANGVDPPKRPTQPDKALSACFSGEHAKIIELLCKLSSQNIEDQRWAAGELRLLAKRNADNRVCIAEAGAIPLLVSLLSTTDARTQEHAVTALLNLSICEENKGRIIFSGAVPGIVHVLKRGSMEARENAAATLFSLSVVDENKITIGASGAIPALVSLLSEGSQRGKKDAATALFNLCIYQGNKGKAIRAGVVPTLMGLLTEPGGGMVDEALAILAILSSHPEGKLAIGAAEAVPVLVDVIRSGSPRNKENAAAVLVHLCNGEQQQQHLAEAQERGVMGPLEELAQSGTDRGKRKAAQLLERMNRFLEQQKQAQAQAEAYAQARAQAQAQTEQSRSLSLATFLDL</sequence>
<comment type="pathway">
    <text evidence="2">Protein modification; protein ubiquitination.</text>
</comment>
<accession>A0A8K0N1E7</accession>
<dbReference type="FunFam" id="1.25.10.10:FF:000367">
    <property type="entry name" value="RING-type E3 ubiquitin transferase"/>
    <property type="match status" value="1"/>
</dbReference>
<dbReference type="Pfam" id="PF25598">
    <property type="entry name" value="ARM_PUB"/>
    <property type="match status" value="1"/>
</dbReference>
<name>A0A8K0N1E7_COCNU</name>
<feature type="coiled-coil region" evidence="8">
    <location>
        <begin position="628"/>
        <end position="662"/>
    </location>
</feature>
<dbReference type="InterPro" id="IPR003613">
    <property type="entry name" value="Ubox_domain"/>
</dbReference>
<dbReference type="InterPro" id="IPR013083">
    <property type="entry name" value="Znf_RING/FYVE/PHD"/>
</dbReference>
<dbReference type="FunFam" id="3.30.40.10:FF:000181">
    <property type="entry name" value="RING-type E3 ubiquitin transferase"/>
    <property type="match status" value="1"/>
</dbReference>
<evidence type="ECO:0000256" key="2">
    <source>
        <dbReference type="ARBA" id="ARBA00004906"/>
    </source>
</evidence>
<dbReference type="Gene3D" id="1.25.10.10">
    <property type="entry name" value="Leucine-rich Repeat Variant"/>
    <property type="match status" value="2"/>
</dbReference>
<keyword evidence="8" id="KW-0175">Coiled coil</keyword>
<dbReference type="Pfam" id="PF25368">
    <property type="entry name" value="PUB10_N"/>
    <property type="match status" value="1"/>
</dbReference>
<feature type="repeat" description="ARM" evidence="7">
    <location>
        <begin position="482"/>
        <end position="524"/>
    </location>
</feature>
<dbReference type="Gene3D" id="3.30.40.10">
    <property type="entry name" value="Zinc/RING finger domain, C3HC4 (zinc finger)"/>
    <property type="match status" value="1"/>
</dbReference>
<gene>
    <name evidence="10" type="ORF">COCNU_04G015200</name>
</gene>
<evidence type="ECO:0000256" key="8">
    <source>
        <dbReference type="SAM" id="Coils"/>
    </source>
</evidence>
<keyword evidence="5" id="KW-0677">Repeat</keyword>
<evidence type="ECO:0000313" key="10">
    <source>
        <dbReference type="EMBL" id="KAG1339214.1"/>
    </source>
</evidence>
<evidence type="ECO:0000256" key="5">
    <source>
        <dbReference type="ARBA" id="ARBA00022737"/>
    </source>
</evidence>
<reference evidence="10" key="2">
    <citation type="submission" date="2019-07" db="EMBL/GenBank/DDBJ databases">
        <authorList>
            <person name="Yang Y."/>
            <person name="Bocs S."/>
            <person name="Baudouin L."/>
        </authorList>
    </citation>
    <scope>NUCLEOTIDE SEQUENCE</scope>
    <source>
        <tissue evidence="10">Spear leaf of Hainan Tall coconut</tissue>
    </source>
</reference>
<dbReference type="InterPro" id="IPR036537">
    <property type="entry name" value="Adaptor_Cbl_N_dom_sf"/>
</dbReference>
<comment type="catalytic activity">
    <reaction evidence="1">
        <text>S-ubiquitinyl-[E2 ubiquitin-conjugating enzyme]-L-cysteine + [acceptor protein]-L-lysine = [E2 ubiquitin-conjugating enzyme]-L-cysteine + N(6)-ubiquitinyl-[acceptor protein]-L-lysine.</text>
        <dbReference type="EC" id="2.3.2.27"/>
    </reaction>
</comment>
<feature type="repeat" description="ARM" evidence="7">
    <location>
        <begin position="400"/>
        <end position="442"/>
    </location>
</feature>
<dbReference type="Gene3D" id="1.20.930.20">
    <property type="entry name" value="Adaptor protein Cbl, N-terminal domain"/>
    <property type="match status" value="1"/>
</dbReference>
<dbReference type="EMBL" id="CM017875">
    <property type="protein sequence ID" value="KAG1339214.1"/>
    <property type="molecule type" value="Genomic_DNA"/>
</dbReference>
<dbReference type="InterPro" id="IPR000225">
    <property type="entry name" value="Armadillo"/>
</dbReference>
<dbReference type="SUPFAM" id="SSF57850">
    <property type="entry name" value="RING/U-box"/>
    <property type="match status" value="1"/>
</dbReference>
<dbReference type="Pfam" id="PF04564">
    <property type="entry name" value="U-box"/>
    <property type="match status" value="1"/>
</dbReference>
<evidence type="ECO:0000256" key="6">
    <source>
        <dbReference type="ARBA" id="ARBA00022786"/>
    </source>
</evidence>
<dbReference type="InterPro" id="IPR057623">
    <property type="entry name" value="PUB12-19-like_N"/>
</dbReference>
<dbReference type="OrthoDB" id="7537227at2759"/>